<proteinExistence type="predicted"/>
<dbReference type="STRING" id="1122209.SAMN02745752_02616"/>
<evidence type="ECO:0000256" key="1">
    <source>
        <dbReference type="ARBA" id="ARBA00001946"/>
    </source>
</evidence>
<evidence type="ECO:0000256" key="2">
    <source>
        <dbReference type="ARBA" id="ARBA00022801"/>
    </source>
</evidence>
<dbReference type="EMBL" id="FPJW01000011">
    <property type="protein sequence ID" value="SFX71974.1"/>
    <property type="molecule type" value="Genomic_DNA"/>
</dbReference>
<dbReference type="InterPro" id="IPR000086">
    <property type="entry name" value="NUDIX_hydrolase_dom"/>
</dbReference>
<dbReference type="GO" id="GO:0019693">
    <property type="term" value="P:ribose phosphate metabolic process"/>
    <property type="evidence" value="ECO:0007669"/>
    <property type="project" value="TreeGrafter"/>
</dbReference>
<dbReference type="GO" id="GO:0019144">
    <property type="term" value="F:ADP-sugar diphosphatase activity"/>
    <property type="evidence" value="ECO:0007669"/>
    <property type="project" value="TreeGrafter"/>
</dbReference>
<dbReference type="PANTHER" id="PTHR11839:SF12">
    <property type="entry name" value="ADP COMPOUNDS HYDROLASE NUDE"/>
    <property type="match status" value="1"/>
</dbReference>
<dbReference type="PROSITE" id="PS51462">
    <property type="entry name" value="NUDIX"/>
    <property type="match status" value="1"/>
</dbReference>
<dbReference type="PROSITE" id="PS00893">
    <property type="entry name" value="NUDIX_BOX"/>
    <property type="match status" value="1"/>
</dbReference>
<dbReference type="GO" id="GO:0005829">
    <property type="term" value="C:cytosol"/>
    <property type="evidence" value="ECO:0007669"/>
    <property type="project" value="TreeGrafter"/>
</dbReference>
<organism evidence="4 5">
    <name type="scientific">Marinospirillum alkaliphilum DSM 21637</name>
    <dbReference type="NCBI Taxonomy" id="1122209"/>
    <lineage>
        <taxon>Bacteria</taxon>
        <taxon>Pseudomonadati</taxon>
        <taxon>Pseudomonadota</taxon>
        <taxon>Gammaproteobacteria</taxon>
        <taxon>Oceanospirillales</taxon>
        <taxon>Oceanospirillaceae</taxon>
        <taxon>Marinospirillum</taxon>
    </lineage>
</organism>
<keyword evidence="5" id="KW-1185">Reference proteome</keyword>
<dbReference type="InterPro" id="IPR015797">
    <property type="entry name" value="NUDIX_hydrolase-like_dom_sf"/>
</dbReference>
<protein>
    <submittedName>
        <fullName evidence="4">ADP-ribose diphosphatase</fullName>
    </submittedName>
</protein>
<gene>
    <name evidence="4" type="ORF">SAMN02745752_02616</name>
</gene>
<dbReference type="PANTHER" id="PTHR11839">
    <property type="entry name" value="UDP/ADP-SUGAR PYROPHOSPHATASE"/>
    <property type="match status" value="1"/>
</dbReference>
<reference evidence="4 5" key="1">
    <citation type="submission" date="2016-11" db="EMBL/GenBank/DDBJ databases">
        <authorList>
            <person name="Jaros S."/>
            <person name="Januszkiewicz K."/>
            <person name="Wedrychowicz H."/>
        </authorList>
    </citation>
    <scope>NUCLEOTIDE SEQUENCE [LARGE SCALE GENOMIC DNA]</scope>
    <source>
        <strain evidence="4 5">DSM 21637</strain>
    </source>
</reference>
<dbReference type="Pfam" id="PF00293">
    <property type="entry name" value="NUDIX"/>
    <property type="match status" value="1"/>
</dbReference>
<dbReference type="SUPFAM" id="SSF55811">
    <property type="entry name" value="Nudix"/>
    <property type="match status" value="1"/>
</dbReference>
<dbReference type="AlphaFoldDB" id="A0A1K1ZCY4"/>
<dbReference type="Gene3D" id="3.90.79.10">
    <property type="entry name" value="Nucleoside Triphosphate Pyrophosphohydrolase"/>
    <property type="match status" value="1"/>
</dbReference>
<dbReference type="GO" id="GO:0006753">
    <property type="term" value="P:nucleoside phosphate metabolic process"/>
    <property type="evidence" value="ECO:0007669"/>
    <property type="project" value="TreeGrafter"/>
</dbReference>
<keyword evidence="2" id="KW-0378">Hydrolase</keyword>
<dbReference type="Proteomes" id="UP000182350">
    <property type="component" value="Unassembled WGS sequence"/>
</dbReference>
<dbReference type="NCBIfam" id="NF008736">
    <property type="entry name" value="PRK11762.1"/>
    <property type="match status" value="1"/>
</dbReference>
<sequence>MADKMELGKQPASIDNGKYLNIVAESGNFKNCWMTADRGVDPDMPVRPSILHRKIVAESRLFKVEELHLKFENGEQRTYERLVSQGPGAVMVVAVDDEGQVVLIREYAGGFHDYCLTLPKGLVEPGEDILAAANRELMEETGFGACRLEPLTQLSLAPNYMGHKMHVVLARDLYACKLEGDEPEPLEVQLYPLARLNELVDRDDFHEGRSVAALFITRERLRQEMGQWQELDGA</sequence>
<dbReference type="CDD" id="cd24156">
    <property type="entry name" value="NUDIX_ADPRase_NudE"/>
    <property type="match status" value="1"/>
</dbReference>
<evidence type="ECO:0000259" key="3">
    <source>
        <dbReference type="PROSITE" id="PS51462"/>
    </source>
</evidence>
<dbReference type="FunFam" id="3.90.79.10:FF:000006">
    <property type="entry name" value="ADP compounds hydrolase NudE"/>
    <property type="match status" value="1"/>
</dbReference>
<comment type="cofactor">
    <cofactor evidence="1">
        <name>Mg(2+)</name>
        <dbReference type="ChEBI" id="CHEBI:18420"/>
    </cofactor>
</comment>
<evidence type="ECO:0000313" key="5">
    <source>
        <dbReference type="Proteomes" id="UP000182350"/>
    </source>
</evidence>
<feature type="domain" description="Nudix hydrolase" evidence="3">
    <location>
        <begin position="84"/>
        <end position="213"/>
    </location>
</feature>
<evidence type="ECO:0000313" key="4">
    <source>
        <dbReference type="EMBL" id="SFX71974.1"/>
    </source>
</evidence>
<accession>A0A1K1ZCY4</accession>
<dbReference type="InterPro" id="IPR020084">
    <property type="entry name" value="NUDIX_hydrolase_CS"/>
</dbReference>
<name>A0A1K1ZCY4_9GAMM</name>